<dbReference type="Proteomes" id="UP001240447">
    <property type="component" value="Unassembled WGS sequence"/>
</dbReference>
<protein>
    <submittedName>
        <fullName evidence="2">RsiW-degrading membrane proteinase PrsW (M82 family)</fullName>
    </submittedName>
</protein>
<evidence type="ECO:0000313" key="2">
    <source>
        <dbReference type="EMBL" id="MDP9822309.1"/>
    </source>
</evidence>
<feature type="transmembrane region" description="Helical" evidence="1">
    <location>
        <begin position="218"/>
        <end position="238"/>
    </location>
</feature>
<keyword evidence="1" id="KW-1133">Transmembrane helix</keyword>
<dbReference type="PANTHER" id="PTHR36844:SF1">
    <property type="entry name" value="PROTEASE PRSW"/>
    <property type="match status" value="1"/>
</dbReference>
<accession>A0ABT9NPH3</accession>
<name>A0ABT9NPH3_9ACTN</name>
<comment type="caution">
    <text evidence="2">The sequence shown here is derived from an EMBL/GenBank/DDBJ whole genome shotgun (WGS) entry which is preliminary data.</text>
</comment>
<reference evidence="2 3" key="1">
    <citation type="submission" date="2023-07" db="EMBL/GenBank/DDBJ databases">
        <title>Sequencing the genomes of 1000 actinobacteria strains.</title>
        <authorList>
            <person name="Klenk H.-P."/>
        </authorList>
    </citation>
    <scope>NUCLEOTIDE SEQUENCE [LARGE SCALE GENOMIC DNA]</scope>
    <source>
        <strain evidence="2 3">GD13</strain>
    </source>
</reference>
<dbReference type="EMBL" id="JAUSQM010000001">
    <property type="protein sequence ID" value="MDP9822309.1"/>
    <property type="molecule type" value="Genomic_DNA"/>
</dbReference>
<keyword evidence="3" id="KW-1185">Reference proteome</keyword>
<organism evidence="2 3">
    <name type="scientific">Nocardioides massiliensis</name>
    <dbReference type="NCBI Taxonomy" id="1325935"/>
    <lineage>
        <taxon>Bacteria</taxon>
        <taxon>Bacillati</taxon>
        <taxon>Actinomycetota</taxon>
        <taxon>Actinomycetes</taxon>
        <taxon>Propionibacteriales</taxon>
        <taxon>Nocardioidaceae</taxon>
        <taxon>Nocardioides</taxon>
    </lineage>
</organism>
<feature type="transmembrane region" description="Helical" evidence="1">
    <location>
        <begin position="104"/>
        <end position="127"/>
    </location>
</feature>
<dbReference type="RefSeq" id="WP_068116572.1">
    <property type="nucleotide sequence ID" value="NZ_CCXJ01000031.1"/>
</dbReference>
<feature type="transmembrane region" description="Helical" evidence="1">
    <location>
        <begin position="184"/>
        <end position="206"/>
    </location>
</feature>
<dbReference type="Pfam" id="PF13367">
    <property type="entry name" value="PrsW-protease"/>
    <property type="match status" value="1"/>
</dbReference>
<gene>
    <name evidence="2" type="ORF">J2S59_002118</name>
</gene>
<feature type="transmembrane region" description="Helical" evidence="1">
    <location>
        <begin position="139"/>
        <end position="164"/>
    </location>
</feature>
<feature type="transmembrane region" description="Helical" evidence="1">
    <location>
        <begin position="9"/>
        <end position="33"/>
    </location>
</feature>
<feature type="transmembrane region" description="Helical" evidence="1">
    <location>
        <begin position="39"/>
        <end position="60"/>
    </location>
</feature>
<dbReference type="InterPro" id="IPR026898">
    <property type="entry name" value="PrsW"/>
</dbReference>
<proteinExistence type="predicted"/>
<feature type="transmembrane region" description="Helical" evidence="1">
    <location>
        <begin position="72"/>
        <end position="92"/>
    </location>
</feature>
<evidence type="ECO:0000256" key="1">
    <source>
        <dbReference type="SAM" id="Phobius"/>
    </source>
</evidence>
<feature type="transmembrane region" description="Helical" evidence="1">
    <location>
        <begin position="244"/>
        <end position="265"/>
    </location>
</feature>
<keyword evidence="1" id="KW-0812">Transmembrane</keyword>
<sequence>MPVRRRHSVAFTVLVAVAMLLGAAVMAIVLVSVGAPDAIVLGVLLAAVPVGPLVASFMWLDRYEPEPRGLLLAGLGWGAFVATAVALVFQVVDAVVFGRPESVSAALVAPFTEEAAKGLFILLLLWFRRHEIDGVLDGVVYAGMVGIGFAFTENILYYAAAYVGDGTGPGGLEETTAVFVVRGIFSPFAHPFFTVFIGIGVGLACYTASRALRIVAPVVGYAVAVATHALWNGSVFYAEGAGFLITYVFLMVPAFFIVVGLALWVRRREGLMLTRSLGDCVRRGFVLPHEVPWLVRLPARYAARRHARQVGGKAAAETVAEFQATATELGFLHDRYLRNVAPADFAARGQELVDQLQALRPAVIWPGPTPTGVAQPLGGSAR</sequence>
<keyword evidence="1" id="KW-0472">Membrane</keyword>
<dbReference type="PANTHER" id="PTHR36844">
    <property type="entry name" value="PROTEASE PRSW"/>
    <property type="match status" value="1"/>
</dbReference>
<evidence type="ECO:0000313" key="3">
    <source>
        <dbReference type="Proteomes" id="UP001240447"/>
    </source>
</evidence>